<name>A0A368GRS2_ANCCA</name>
<comment type="caution">
    <text evidence="1">The sequence shown here is derived from an EMBL/GenBank/DDBJ whole genome shotgun (WGS) entry which is preliminary data.</text>
</comment>
<dbReference type="OrthoDB" id="361494at2759"/>
<protein>
    <submittedName>
        <fullName evidence="1">WD domain, G-beta repeat protein</fullName>
    </submittedName>
</protein>
<evidence type="ECO:0000313" key="2">
    <source>
        <dbReference type="Proteomes" id="UP000252519"/>
    </source>
</evidence>
<keyword evidence="2" id="KW-1185">Reference proteome</keyword>
<accession>A0A368GRS2</accession>
<dbReference type="STRING" id="29170.A0A368GRS2"/>
<sequence length="109" mass="12207">MSNALEHFAISDEGSAVRVALPVGDDIHWVRFSKGLRQEPRVPSLSILSAHLSRVNACVYRHGSQQLYSAGADRNVLCWAPESERTRLHLEAETAKKFAVMNDDWSDDD</sequence>
<dbReference type="AlphaFoldDB" id="A0A368GRS2"/>
<proteinExistence type="predicted"/>
<dbReference type="Gene3D" id="2.130.10.10">
    <property type="entry name" value="YVTN repeat-like/Quinoprotein amine dehydrogenase"/>
    <property type="match status" value="1"/>
</dbReference>
<dbReference type="EMBL" id="JOJR01000068">
    <property type="protein sequence ID" value="RCN47066.1"/>
    <property type="molecule type" value="Genomic_DNA"/>
</dbReference>
<reference evidence="1 2" key="1">
    <citation type="submission" date="2014-10" db="EMBL/GenBank/DDBJ databases">
        <title>Draft genome of the hookworm Ancylostoma caninum.</title>
        <authorList>
            <person name="Mitreva M."/>
        </authorList>
    </citation>
    <scope>NUCLEOTIDE SEQUENCE [LARGE SCALE GENOMIC DNA]</scope>
    <source>
        <strain evidence="1 2">Baltimore</strain>
    </source>
</reference>
<organism evidence="1 2">
    <name type="scientific">Ancylostoma caninum</name>
    <name type="common">Dog hookworm</name>
    <dbReference type="NCBI Taxonomy" id="29170"/>
    <lineage>
        <taxon>Eukaryota</taxon>
        <taxon>Metazoa</taxon>
        <taxon>Ecdysozoa</taxon>
        <taxon>Nematoda</taxon>
        <taxon>Chromadorea</taxon>
        <taxon>Rhabditida</taxon>
        <taxon>Rhabditina</taxon>
        <taxon>Rhabditomorpha</taxon>
        <taxon>Strongyloidea</taxon>
        <taxon>Ancylostomatidae</taxon>
        <taxon>Ancylostomatinae</taxon>
        <taxon>Ancylostoma</taxon>
    </lineage>
</organism>
<dbReference type="Proteomes" id="UP000252519">
    <property type="component" value="Unassembled WGS sequence"/>
</dbReference>
<gene>
    <name evidence="1" type="ORF">ANCCAN_06897</name>
</gene>
<evidence type="ECO:0000313" key="1">
    <source>
        <dbReference type="EMBL" id="RCN47066.1"/>
    </source>
</evidence>
<dbReference type="InterPro" id="IPR015943">
    <property type="entry name" value="WD40/YVTN_repeat-like_dom_sf"/>
</dbReference>